<dbReference type="InterPro" id="IPR052774">
    <property type="entry name" value="Celegans_DevNeuronal_Protein"/>
</dbReference>
<gene>
    <name evidence="4" type="ORF">FJT64_001517</name>
</gene>
<dbReference type="Pfam" id="PF00024">
    <property type="entry name" value="PAN_1"/>
    <property type="match status" value="3"/>
</dbReference>
<feature type="domain" description="Apple" evidence="3">
    <location>
        <begin position="134"/>
        <end position="213"/>
    </location>
</feature>
<evidence type="ECO:0000313" key="5">
    <source>
        <dbReference type="Proteomes" id="UP000440578"/>
    </source>
</evidence>
<feature type="domain" description="Apple" evidence="3">
    <location>
        <begin position="450"/>
        <end position="527"/>
    </location>
</feature>
<evidence type="ECO:0000256" key="1">
    <source>
        <dbReference type="SAM" id="MobiDB-lite"/>
    </source>
</evidence>
<feature type="domain" description="Apple" evidence="3">
    <location>
        <begin position="237"/>
        <end position="319"/>
    </location>
</feature>
<feature type="compositionally biased region" description="Pro residues" evidence="1">
    <location>
        <begin position="737"/>
        <end position="746"/>
    </location>
</feature>
<feature type="domain" description="Apple" evidence="3">
    <location>
        <begin position="983"/>
        <end position="1060"/>
    </location>
</feature>
<evidence type="ECO:0000313" key="4">
    <source>
        <dbReference type="EMBL" id="KAF0314515.1"/>
    </source>
</evidence>
<organism evidence="4 5">
    <name type="scientific">Amphibalanus amphitrite</name>
    <name type="common">Striped barnacle</name>
    <name type="synonym">Balanus amphitrite</name>
    <dbReference type="NCBI Taxonomy" id="1232801"/>
    <lineage>
        <taxon>Eukaryota</taxon>
        <taxon>Metazoa</taxon>
        <taxon>Ecdysozoa</taxon>
        <taxon>Arthropoda</taxon>
        <taxon>Crustacea</taxon>
        <taxon>Multicrustacea</taxon>
        <taxon>Cirripedia</taxon>
        <taxon>Thoracica</taxon>
        <taxon>Thoracicalcarea</taxon>
        <taxon>Balanomorpha</taxon>
        <taxon>Balanoidea</taxon>
        <taxon>Balanidae</taxon>
        <taxon>Amphibalaninae</taxon>
        <taxon>Amphibalanus</taxon>
    </lineage>
</organism>
<dbReference type="Proteomes" id="UP000440578">
    <property type="component" value="Unassembled WGS sequence"/>
</dbReference>
<dbReference type="PANTHER" id="PTHR47327:SF1">
    <property type="entry name" value="RE15579P"/>
    <property type="match status" value="1"/>
</dbReference>
<feature type="compositionally biased region" description="Low complexity" evidence="1">
    <location>
        <begin position="747"/>
        <end position="756"/>
    </location>
</feature>
<feature type="chain" id="PRO_5025418355" description="Apple domain-containing protein" evidence="2">
    <location>
        <begin position="23"/>
        <end position="1309"/>
    </location>
</feature>
<feature type="region of interest" description="Disordered" evidence="1">
    <location>
        <begin position="728"/>
        <end position="764"/>
    </location>
</feature>
<feature type="domain" description="Apple" evidence="3">
    <location>
        <begin position="543"/>
        <end position="620"/>
    </location>
</feature>
<dbReference type="InterPro" id="IPR003609">
    <property type="entry name" value="Pan_app"/>
</dbReference>
<keyword evidence="2" id="KW-0732">Signal</keyword>
<reference evidence="4 5" key="1">
    <citation type="submission" date="2019-07" db="EMBL/GenBank/DDBJ databases">
        <title>Draft genome assembly of a fouling barnacle, Amphibalanus amphitrite (Darwin, 1854): The first reference genome for Thecostraca.</title>
        <authorList>
            <person name="Kim W."/>
        </authorList>
    </citation>
    <scope>NUCLEOTIDE SEQUENCE [LARGE SCALE GENOMIC DNA]</scope>
    <source>
        <strain evidence="4">SNU_AA5</strain>
        <tissue evidence="4">Soma without cirri and trophi</tissue>
    </source>
</reference>
<dbReference type="OrthoDB" id="5418055at2759"/>
<dbReference type="PROSITE" id="PS50948">
    <property type="entry name" value="PAN"/>
    <property type="match status" value="9"/>
</dbReference>
<evidence type="ECO:0000259" key="3">
    <source>
        <dbReference type="PROSITE" id="PS50948"/>
    </source>
</evidence>
<feature type="region of interest" description="Disordered" evidence="1">
    <location>
        <begin position="896"/>
        <end position="927"/>
    </location>
</feature>
<feature type="signal peptide" evidence="2">
    <location>
        <begin position="1"/>
        <end position="22"/>
    </location>
</feature>
<name>A0A6A4X5L2_AMPAM</name>
<dbReference type="GO" id="GO:0009653">
    <property type="term" value="P:anatomical structure morphogenesis"/>
    <property type="evidence" value="ECO:0007669"/>
    <property type="project" value="TreeGrafter"/>
</dbReference>
<dbReference type="SUPFAM" id="SSF57414">
    <property type="entry name" value="Hairpin loop containing domain-like"/>
    <property type="match status" value="2"/>
</dbReference>
<dbReference type="Gene3D" id="3.50.4.10">
    <property type="entry name" value="Hepatocyte Growth Factor"/>
    <property type="match status" value="4"/>
</dbReference>
<sequence length="1309" mass="146837">MVAGAMVAGTLMVMSAILQTAADRDCYRPLASGRRLGVQFISRRYSETTLDECADKCLRSETTCRAFSYRQPDTVVNGVSVDLNCELTTTPVNGIERMLTVDADYETFEPVQSAACRTTLPGSSGNSAVESRDCFRRVITGRRLPTGSVRYSLRSSSLSRCQQSCLDADFFCTVFSYKTEYDTNEINCELSAEEDWETSLESATLFDTYEREKTPECGYYGGSGSGGSGGSGGRDDCFLLAERGRAIDVQDVTRQVASESLRRCQRACSQAPFGCQALSYRRADYSGDRNCQLSGRSGRLHTVPQSEYSTYRRGYGRECDDSGSGGGGSGGGSSGMIRCFRLNAPDSRLRISNVIRNVMTTTVQNCAEACKITDGCRSFSYRRDTAGAQLNCEMARVAVRSADDRAVEPDQLVRHVQPGIRSRLPDRYRRRYRYRYRVAQTVSVPTGCGCYRLVSSRSRLQRSRIDAVFSAMSRTECERICYMSYTGCRSFSYMSQARRNNCAVSREDAYPSRLEPDSRADTYQRDFSRACDFETEEGNDDECFRLLTRDARVSNSRTDNSVQAGSLLACQQECRRTGCETLSYRRSSFVGETNCRLSRDLLDSRDLIPENEHDAYTRLPSSRCDGRPPPGPPGPPGPSGPPGPPANTGLCFRMVMPDARLRDNYVLGVVQVTDLRQCEDECLRLRDCGIFSFRRTYSRTDNCLLSRGLGQGGVRDLLQPEFGWSSYQRDGRCQGPGGPPPPPPGPGAWTSGPPSGAGSGRISSAEFSTEVGRRLRQLQARFHPDRPNGSAEMARLVAVLQTASSLSKRHNLHWRLALLAVLSAAAALTAAEGEAETKKEEKAALAAKKLEKSFLLEARVPAYDTYTCPPPEVIYESCYLTDEYIEYRRRHSQSQFEHERHFRPVAGPPQPRPLPQPLPQPLPPRPLKPLKPTLVTFVAEEAHSARRDPWYEQRYHGRRGPPAAIPDWSGAAARDRDAWRERCYRLQRRDTRLENHILEVINSRELRDCEESCNRDRRCVSFNFRSDPVETVCELTDMDSYAAVAQFRPISGWDFYEKDASSYCSGWDNDYFDQHNFGYPYCSARVQDNSLLNVNAVRRDITARSLAECEQACRDERAFRCETFSFGVLPGGRAFSCHLTDLRVSELSPRDIEPAPSFEIYDFHGNGRECDRPNDQYDFRHGALETSSGRSCVRGPCRIDRSGGYWYCFTDVAEAVWDYCCDPDSQCQHDARMDMETCFVTQGRGLYRNAGLDTAWRPCSYRPGRYAYLTRNGTDHVVPDDTAANATDTANNSLLEPIDLTDERDKSRN</sequence>
<feature type="domain" description="Apple" evidence="3">
    <location>
        <begin position="26"/>
        <end position="112"/>
    </location>
</feature>
<dbReference type="Pfam" id="PF14295">
    <property type="entry name" value="PAN_4"/>
    <property type="match status" value="5"/>
</dbReference>
<feature type="domain" description="Apple" evidence="3">
    <location>
        <begin position="1082"/>
        <end position="1165"/>
    </location>
</feature>
<protein>
    <recommendedName>
        <fullName evidence="3">Apple domain-containing protein</fullName>
    </recommendedName>
</protein>
<proteinExistence type="predicted"/>
<dbReference type="SMART" id="SM00473">
    <property type="entry name" value="PAN_AP"/>
    <property type="match status" value="9"/>
</dbReference>
<comment type="caution">
    <text evidence="4">The sequence shown here is derived from an EMBL/GenBank/DDBJ whole genome shotgun (WGS) entry which is preliminary data.</text>
</comment>
<evidence type="ECO:0000256" key="2">
    <source>
        <dbReference type="SAM" id="SignalP"/>
    </source>
</evidence>
<dbReference type="PANTHER" id="PTHR47327">
    <property type="entry name" value="FI18240P1-RELATED"/>
    <property type="match status" value="1"/>
</dbReference>
<feature type="compositionally biased region" description="Pro residues" evidence="1">
    <location>
        <begin position="627"/>
        <end position="645"/>
    </location>
</feature>
<accession>A0A6A4X5L2</accession>
<feature type="domain" description="Apple" evidence="3">
    <location>
        <begin position="339"/>
        <end position="420"/>
    </location>
</feature>
<keyword evidence="5" id="KW-1185">Reference proteome</keyword>
<dbReference type="EMBL" id="VIIS01000015">
    <property type="protein sequence ID" value="KAF0314515.1"/>
    <property type="molecule type" value="Genomic_DNA"/>
</dbReference>
<feature type="compositionally biased region" description="Pro residues" evidence="1">
    <location>
        <begin position="906"/>
        <end position="927"/>
    </location>
</feature>
<feature type="domain" description="Apple" evidence="3">
    <location>
        <begin position="651"/>
        <end position="733"/>
    </location>
</feature>
<feature type="region of interest" description="Disordered" evidence="1">
    <location>
        <begin position="617"/>
        <end position="649"/>
    </location>
</feature>